<gene>
    <name evidence="1" type="ORF">J2S37_000787</name>
</gene>
<keyword evidence="2" id="KW-1185">Reference proteome</keyword>
<reference evidence="1 2" key="1">
    <citation type="submission" date="2023-07" db="EMBL/GenBank/DDBJ databases">
        <title>Sequencing the genomes of 1000 actinobacteria strains.</title>
        <authorList>
            <person name="Klenk H.-P."/>
        </authorList>
    </citation>
    <scope>NUCLEOTIDE SEQUENCE [LARGE SCALE GENOMIC DNA]</scope>
    <source>
        <strain evidence="1 2">DSM 44508</strain>
    </source>
</reference>
<dbReference type="EMBL" id="JAVDYF010000001">
    <property type="protein sequence ID" value="MDR7354249.1"/>
    <property type="molecule type" value="Genomic_DNA"/>
</dbReference>
<sequence>MDFCVSEKAVSGVLTLERKVSVEPLSTLPDTLPNLL</sequence>
<evidence type="ECO:0000313" key="1">
    <source>
        <dbReference type="EMBL" id="MDR7354249.1"/>
    </source>
</evidence>
<evidence type="ECO:0000313" key="2">
    <source>
        <dbReference type="Proteomes" id="UP001183619"/>
    </source>
</evidence>
<organism evidence="1 2">
    <name type="scientific">Corynebacterium felinum</name>
    <dbReference type="NCBI Taxonomy" id="131318"/>
    <lineage>
        <taxon>Bacteria</taxon>
        <taxon>Bacillati</taxon>
        <taxon>Actinomycetota</taxon>
        <taxon>Actinomycetes</taxon>
        <taxon>Mycobacteriales</taxon>
        <taxon>Corynebacteriaceae</taxon>
        <taxon>Corynebacterium</taxon>
    </lineage>
</organism>
<accession>A0ABU2B6K2</accession>
<protein>
    <submittedName>
        <fullName evidence="1">Uncharacterized protein</fullName>
    </submittedName>
</protein>
<dbReference type="Proteomes" id="UP001183619">
    <property type="component" value="Unassembled WGS sequence"/>
</dbReference>
<comment type="caution">
    <text evidence="1">The sequence shown here is derived from an EMBL/GenBank/DDBJ whole genome shotgun (WGS) entry which is preliminary data.</text>
</comment>
<proteinExistence type="predicted"/>
<name>A0ABU2B6K2_9CORY</name>